<sequence length="113" mass="12833">MFLPFNSSLNEYARDTSRAIKLLPLCHHSESEHRIPLSILVLITKAKDMVQICIQRTWQVDLSTAAPCRAAKQVSPGFRDQGNENQKPEELCSLGLQHTLLRGKISQSQFSWK</sequence>
<evidence type="ECO:0000313" key="2">
    <source>
        <dbReference type="Proteomes" id="UP001054945"/>
    </source>
</evidence>
<protein>
    <submittedName>
        <fullName evidence="1">Uncharacterized protein</fullName>
    </submittedName>
</protein>
<evidence type="ECO:0000313" key="1">
    <source>
        <dbReference type="EMBL" id="GIY22059.1"/>
    </source>
</evidence>
<dbReference type="EMBL" id="BPLR01008100">
    <property type="protein sequence ID" value="GIY22059.1"/>
    <property type="molecule type" value="Genomic_DNA"/>
</dbReference>
<keyword evidence="2" id="KW-1185">Reference proteome</keyword>
<dbReference type="AlphaFoldDB" id="A0AAV4RN55"/>
<organism evidence="1 2">
    <name type="scientific">Caerostris extrusa</name>
    <name type="common">Bark spider</name>
    <name type="synonym">Caerostris bankana</name>
    <dbReference type="NCBI Taxonomy" id="172846"/>
    <lineage>
        <taxon>Eukaryota</taxon>
        <taxon>Metazoa</taxon>
        <taxon>Ecdysozoa</taxon>
        <taxon>Arthropoda</taxon>
        <taxon>Chelicerata</taxon>
        <taxon>Arachnida</taxon>
        <taxon>Araneae</taxon>
        <taxon>Araneomorphae</taxon>
        <taxon>Entelegynae</taxon>
        <taxon>Araneoidea</taxon>
        <taxon>Araneidae</taxon>
        <taxon>Caerostris</taxon>
    </lineage>
</organism>
<comment type="caution">
    <text evidence="1">The sequence shown here is derived from an EMBL/GenBank/DDBJ whole genome shotgun (WGS) entry which is preliminary data.</text>
</comment>
<name>A0AAV4RN55_CAEEX</name>
<reference evidence="1 2" key="1">
    <citation type="submission" date="2021-06" db="EMBL/GenBank/DDBJ databases">
        <title>Caerostris extrusa draft genome.</title>
        <authorList>
            <person name="Kono N."/>
            <person name="Arakawa K."/>
        </authorList>
    </citation>
    <scope>NUCLEOTIDE SEQUENCE [LARGE SCALE GENOMIC DNA]</scope>
</reference>
<accession>A0AAV4RN55</accession>
<gene>
    <name evidence="1" type="ORF">CEXT_706631</name>
</gene>
<proteinExistence type="predicted"/>
<dbReference type="Proteomes" id="UP001054945">
    <property type="component" value="Unassembled WGS sequence"/>
</dbReference>